<name>A0A5N4EBQ3_CAMDR</name>
<evidence type="ECO:0000313" key="1">
    <source>
        <dbReference type="EMBL" id="KAB1280559.1"/>
    </source>
</evidence>
<comment type="caution">
    <text evidence="1">The sequence shown here is derived from an EMBL/GenBank/DDBJ whole genome shotgun (WGS) entry which is preliminary data.</text>
</comment>
<dbReference type="AlphaFoldDB" id="A0A5N4EBQ3"/>
<dbReference type="Proteomes" id="UP000299084">
    <property type="component" value="Unassembled WGS sequence"/>
</dbReference>
<protein>
    <submittedName>
        <fullName evidence="1">Uncharacterized protein</fullName>
    </submittedName>
</protein>
<sequence>MVEWGDGEYCGKSRFGWEHQEFSFEMSTGNERDVDKAGLYRNEELEDSVGNMTIETDDSTIQFNSTLLSGYYVPDLL</sequence>
<evidence type="ECO:0000313" key="2">
    <source>
        <dbReference type="Proteomes" id="UP000299084"/>
    </source>
</evidence>
<accession>A0A5N4EBQ3</accession>
<gene>
    <name evidence="1" type="ORF">Cadr_000015808</name>
</gene>
<keyword evidence="2" id="KW-1185">Reference proteome</keyword>
<proteinExistence type="predicted"/>
<reference evidence="1 2" key="1">
    <citation type="journal article" date="2019" name="Mol. Ecol. Resour.">
        <title>Improving Illumina assemblies with Hi-C and long reads: an example with the North African dromedary.</title>
        <authorList>
            <person name="Elbers J.P."/>
            <person name="Rogers M.F."/>
            <person name="Perelman P.L."/>
            <person name="Proskuryakova A.A."/>
            <person name="Serdyukova N.A."/>
            <person name="Johnson W.E."/>
            <person name="Horin P."/>
            <person name="Corander J."/>
            <person name="Murphy D."/>
            <person name="Burger P.A."/>
        </authorList>
    </citation>
    <scope>NUCLEOTIDE SEQUENCE [LARGE SCALE GENOMIC DNA]</scope>
    <source>
        <strain evidence="1">Drom800</strain>
        <tissue evidence="1">Blood</tissue>
    </source>
</reference>
<organism evidence="1 2">
    <name type="scientific">Camelus dromedarius</name>
    <name type="common">Dromedary</name>
    <name type="synonym">Arabian camel</name>
    <dbReference type="NCBI Taxonomy" id="9838"/>
    <lineage>
        <taxon>Eukaryota</taxon>
        <taxon>Metazoa</taxon>
        <taxon>Chordata</taxon>
        <taxon>Craniata</taxon>
        <taxon>Vertebrata</taxon>
        <taxon>Euteleostomi</taxon>
        <taxon>Mammalia</taxon>
        <taxon>Eutheria</taxon>
        <taxon>Laurasiatheria</taxon>
        <taxon>Artiodactyla</taxon>
        <taxon>Tylopoda</taxon>
        <taxon>Camelidae</taxon>
        <taxon>Camelus</taxon>
    </lineage>
</organism>
<dbReference type="EMBL" id="JWIN03000004">
    <property type="protein sequence ID" value="KAB1280559.1"/>
    <property type="molecule type" value="Genomic_DNA"/>
</dbReference>